<dbReference type="PROSITE" id="PS51829">
    <property type="entry name" value="P_HOMO_B"/>
    <property type="match status" value="1"/>
</dbReference>
<dbReference type="Gene3D" id="2.60.120.260">
    <property type="entry name" value="Galactose-binding domain-like"/>
    <property type="match status" value="1"/>
</dbReference>
<evidence type="ECO:0000256" key="4">
    <source>
        <dbReference type="ARBA" id="ARBA00022825"/>
    </source>
</evidence>
<evidence type="ECO:0000256" key="5">
    <source>
        <dbReference type="SAM" id="SignalP"/>
    </source>
</evidence>
<organism evidence="7 8">
    <name type="scientific">Leptidea sinapis</name>
    <dbReference type="NCBI Taxonomy" id="189913"/>
    <lineage>
        <taxon>Eukaryota</taxon>
        <taxon>Metazoa</taxon>
        <taxon>Ecdysozoa</taxon>
        <taxon>Arthropoda</taxon>
        <taxon>Hexapoda</taxon>
        <taxon>Insecta</taxon>
        <taxon>Pterygota</taxon>
        <taxon>Neoptera</taxon>
        <taxon>Endopterygota</taxon>
        <taxon>Lepidoptera</taxon>
        <taxon>Glossata</taxon>
        <taxon>Ditrysia</taxon>
        <taxon>Papilionoidea</taxon>
        <taxon>Pieridae</taxon>
        <taxon>Dismorphiinae</taxon>
        <taxon>Leptidea</taxon>
    </lineage>
</organism>
<dbReference type="EMBL" id="FZQP02005510">
    <property type="protein sequence ID" value="VVD01658.1"/>
    <property type="molecule type" value="Genomic_DNA"/>
</dbReference>
<keyword evidence="8" id="KW-1185">Reference proteome</keyword>
<keyword evidence="5" id="KW-0732">Signal</keyword>
<keyword evidence="3" id="KW-0378">Hydrolase</keyword>
<reference evidence="7 8" key="1">
    <citation type="submission" date="2017-07" db="EMBL/GenBank/DDBJ databases">
        <authorList>
            <person name="Talla V."/>
            <person name="Backstrom N."/>
        </authorList>
    </citation>
    <scope>NUCLEOTIDE SEQUENCE [LARGE SCALE GENOMIC DNA]</scope>
</reference>
<accession>A0A5E4QXH4</accession>
<name>A0A5E4QXH4_9NEOP</name>
<gene>
    <name evidence="7" type="ORF">LSINAPIS_LOCUS12029</name>
</gene>
<dbReference type="PANTHER" id="PTHR42884">
    <property type="entry name" value="PROPROTEIN CONVERTASE SUBTILISIN/KEXIN-RELATED"/>
    <property type="match status" value="1"/>
</dbReference>
<evidence type="ECO:0000256" key="1">
    <source>
        <dbReference type="ARBA" id="ARBA00005325"/>
    </source>
</evidence>
<feature type="domain" description="P/Homo B" evidence="6">
    <location>
        <begin position="31"/>
        <end position="103"/>
    </location>
</feature>
<comment type="similarity">
    <text evidence="1">Belongs to the peptidase S8 family. Furin subfamily.</text>
</comment>
<evidence type="ECO:0000313" key="7">
    <source>
        <dbReference type="EMBL" id="VVD01658.1"/>
    </source>
</evidence>
<dbReference type="PANTHER" id="PTHR42884:SF14">
    <property type="entry name" value="NEUROENDOCRINE CONVERTASE 1"/>
    <property type="match status" value="1"/>
</dbReference>
<evidence type="ECO:0000259" key="6">
    <source>
        <dbReference type="PROSITE" id="PS51829"/>
    </source>
</evidence>
<dbReference type="GO" id="GO:0005615">
    <property type="term" value="C:extracellular space"/>
    <property type="evidence" value="ECO:0007669"/>
    <property type="project" value="TreeGrafter"/>
</dbReference>
<dbReference type="Proteomes" id="UP000324832">
    <property type="component" value="Unassembled WGS sequence"/>
</dbReference>
<dbReference type="InterPro" id="IPR002884">
    <property type="entry name" value="P_dom"/>
</dbReference>
<dbReference type="GO" id="GO:0016486">
    <property type="term" value="P:peptide hormone processing"/>
    <property type="evidence" value="ECO:0007669"/>
    <property type="project" value="TreeGrafter"/>
</dbReference>
<feature type="signal peptide" evidence="5">
    <location>
        <begin position="1"/>
        <end position="21"/>
    </location>
</feature>
<protein>
    <recommendedName>
        <fullName evidence="6">P/Homo B domain-containing protein</fullName>
    </recommendedName>
</protein>
<keyword evidence="2" id="KW-0645">Protease</keyword>
<dbReference type="Pfam" id="PF01483">
    <property type="entry name" value="P_proprotein"/>
    <property type="match status" value="1"/>
</dbReference>
<dbReference type="GO" id="GO:0016020">
    <property type="term" value="C:membrane"/>
    <property type="evidence" value="ECO:0007669"/>
    <property type="project" value="TreeGrafter"/>
</dbReference>
<dbReference type="SUPFAM" id="SSF49785">
    <property type="entry name" value="Galactose-binding domain-like"/>
    <property type="match status" value="1"/>
</dbReference>
<evidence type="ECO:0000256" key="3">
    <source>
        <dbReference type="ARBA" id="ARBA00022801"/>
    </source>
</evidence>
<sequence length="103" mass="11170">MNGAGLLFDLRFGFGLLNAEALVVAALNWTTVPRKHICAASPHLSKSESISSLRDADVTVEVGCDVNYLEHVELVVSLNYTRRGALEIYLVSPQVATIKPTSK</sequence>
<evidence type="ECO:0000313" key="8">
    <source>
        <dbReference type="Proteomes" id="UP000324832"/>
    </source>
</evidence>
<keyword evidence="4" id="KW-0720">Serine protease</keyword>
<feature type="chain" id="PRO_5022703397" description="P/Homo B domain-containing protein" evidence="5">
    <location>
        <begin position="22"/>
        <end position="103"/>
    </location>
</feature>
<dbReference type="GO" id="GO:0004252">
    <property type="term" value="F:serine-type endopeptidase activity"/>
    <property type="evidence" value="ECO:0007669"/>
    <property type="project" value="InterPro"/>
</dbReference>
<dbReference type="InterPro" id="IPR008979">
    <property type="entry name" value="Galactose-bd-like_sf"/>
</dbReference>
<dbReference type="GO" id="GO:0043005">
    <property type="term" value="C:neuron projection"/>
    <property type="evidence" value="ECO:0007669"/>
    <property type="project" value="TreeGrafter"/>
</dbReference>
<evidence type="ECO:0000256" key="2">
    <source>
        <dbReference type="ARBA" id="ARBA00022670"/>
    </source>
</evidence>
<dbReference type="AlphaFoldDB" id="A0A5E4QXH4"/>
<proteinExistence type="inferred from homology"/>